<name>A0A5J4UIR1_9EUKA</name>
<accession>A0A5J4UIR1</accession>
<dbReference type="Proteomes" id="UP000324800">
    <property type="component" value="Unassembled WGS sequence"/>
</dbReference>
<organism evidence="1 2">
    <name type="scientific">Streblomastix strix</name>
    <dbReference type="NCBI Taxonomy" id="222440"/>
    <lineage>
        <taxon>Eukaryota</taxon>
        <taxon>Metamonada</taxon>
        <taxon>Preaxostyla</taxon>
        <taxon>Oxymonadida</taxon>
        <taxon>Streblomastigidae</taxon>
        <taxon>Streblomastix</taxon>
    </lineage>
</organism>
<protein>
    <submittedName>
        <fullName evidence="1">Uncharacterized protein</fullName>
    </submittedName>
</protein>
<sequence>IISSDVSLCMADPPEFVGFVRDVWFFITEPGFEPTQ</sequence>
<comment type="caution">
    <text evidence="1">The sequence shown here is derived from an EMBL/GenBank/DDBJ whole genome shotgun (WGS) entry which is preliminary data.</text>
</comment>
<evidence type="ECO:0000313" key="1">
    <source>
        <dbReference type="EMBL" id="KAA6369465.1"/>
    </source>
</evidence>
<dbReference type="EMBL" id="SNRW01016345">
    <property type="protein sequence ID" value="KAA6369465.1"/>
    <property type="molecule type" value="Genomic_DNA"/>
</dbReference>
<reference evidence="1 2" key="1">
    <citation type="submission" date="2019-03" db="EMBL/GenBank/DDBJ databases">
        <title>Single cell metagenomics reveals metabolic interactions within the superorganism composed of flagellate Streblomastix strix and complex community of Bacteroidetes bacteria on its surface.</title>
        <authorList>
            <person name="Treitli S.C."/>
            <person name="Kolisko M."/>
            <person name="Husnik F."/>
            <person name="Keeling P."/>
            <person name="Hampl V."/>
        </authorList>
    </citation>
    <scope>NUCLEOTIDE SEQUENCE [LARGE SCALE GENOMIC DNA]</scope>
    <source>
        <strain evidence="1">ST1C</strain>
    </source>
</reference>
<proteinExistence type="predicted"/>
<feature type="non-terminal residue" evidence="1">
    <location>
        <position position="1"/>
    </location>
</feature>
<dbReference type="AlphaFoldDB" id="A0A5J4UIR1"/>
<evidence type="ECO:0000313" key="2">
    <source>
        <dbReference type="Proteomes" id="UP000324800"/>
    </source>
</evidence>
<gene>
    <name evidence="1" type="ORF">EZS28_035006</name>
</gene>